<evidence type="ECO:0000256" key="4">
    <source>
        <dbReference type="ARBA" id="ARBA00023175"/>
    </source>
</evidence>
<dbReference type="SMART" id="SM00129">
    <property type="entry name" value="KISc"/>
    <property type="match status" value="1"/>
</dbReference>
<feature type="region of interest" description="Disordered" evidence="8">
    <location>
        <begin position="914"/>
        <end position="970"/>
    </location>
</feature>
<keyword evidence="1 5" id="KW-0547">Nucleotide-binding</keyword>
<evidence type="ECO:0000256" key="1">
    <source>
        <dbReference type="ARBA" id="ARBA00022741"/>
    </source>
</evidence>
<evidence type="ECO:0000256" key="6">
    <source>
        <dbReference type="RuleBase" id="RU000394"/>
    </source>
</evidence>
<keyword evidence="4 5" id="KW-0505">Motor protein</keyword>
<reference evidence="12" key="1">
    <citation type="journal article" date="2023" name="Commun. Biol.">
        <title>Genome analysis of Parmales, the sister group of diatoms, reveals the evolutionary specialization of diatoms from phago-mixotrophs to photoautotrophs.</title>
        <authorList>
            <person name="Ban H."/>
            <person name="Sato S."/>
            <person name="Yoshikawa S."/>
            <person name="Yamada K."/>
            <person name="Nakamura Y."/>
            <person name="Ichinomiya M."/>
            <person name="Sato N."/>
            <person name="Blanc-Mathieu R."/>
            <person name="Endo H."/>
            <person name="Kuwata A."/>
            <person name="Ogata H."/>
        </authorList>
    </citation>
    <scope>NUCLEOTIDE SEQUENCE [LARGE SCALE GENOMIC DNA]</scope>
    <source>
        <strain evidence="12">NIES 3700</strain>
    </source>
</reference>
<evidence type="ECO:0000259" key="9">
    <source>
        <dbReference type="PROSITE" id="PS50006"/>
    </source>
</evidence>
<dbReference type="InterPro" id="IPR019821">
    <property type="entry name" value="Kinesin_motor_CS"/>
</dbReference>
<dbReference type="EMBL" id="BRXW01000235">
    <property type="protein sequence ID" value="GMI15665.1"/>
    <property type="molecule type" value="Genomic_DNA"/>
</dbReference>
<comment type="caution">
    <text evidence="11">The sequence shown here is derived from an EMBL/GenBank/DDBJ whole genome shotgun (WGS) entry which is preliminary data.</text>
</comment>
<sequence length="970" mass="105562">MPAQHSVKVCVRVRPLPPGRSTRSCILTPNSTTLTLTDPTAHMASSAVLGAYADVEGKQEAYQRQYCYDHVYPPDCPQANVNETIGVSVLKNSWDGRNTCVFAYGQTGSGKTWTMLGEEGGLVKFILDGLWRAKEDVEVEQSRETTPMDLTSFSLGCSYIEIYNGQVKDLISNTSPLKVREHPALGAYAEGLSVVHVQSNNDVVSLMRSGNAARSTRSTKANKRSSRSHAVFTIVFEQVTVREGGEGGEVRKRSKINLVDLAGSERVKNTGATGDGLLEANHINKSLSALGDVIKSLAKAKTSNQTALTAFVPYRNSVLTYLLKESLGGNSVTFMLACVNPAVESFEETLSTLKYADSAKKMVTTVTVNESVKKGKTNGEVAKLMMEVERLQQEKEEMLQIFQEVIATPGGHIGNQEQQQMDQPPTQPQQQEMMIMNQDQLSTQQQQYVSIQTPARKARPNHSDLPIPVLVNLNPDPMFTEKIRYELIPGVTTVGSYETNDVVLNGESVQDRHAVVSYEPQTGLLMIANFGSAVTWINGDKVPVKQEGETFTVTLKDGFRIGFGRQHIFRIELNGEEIKADYEFAMREMELKGWGAFGKGGGGGGGEGMDSSMINSSVINDMGTVLDVVKLAQEEEEVYQEQQRMRMVLRGGGGGGGGGGAGGEGLPKEFEEMFREMEVPSPTMQDQQQQQPPETSDDSSDTVPYNTSHGQSPKDQPKPAATDEILNTINSKLADFDQQLARVNEEEERVKTDLLRVGVKTPVQGLRGGGRPPPSGGSGSRGGGTYQNPDHDSPFSIYGYNPAAVARAQGGGVGGGTPGARDTSRSDSELEFMEYERAVQQQRASPTGSEAITVVLNADGVREELNRSFVDKSRAAIDSLRREIRNSPDSFDNMIDEIMGSDSPVAKAMEIMKSPPSIVDAGGGRGAENDSDNSNNNNNKTPVVIKTAEVKREEARKRMRQRQKMRTGGK</sequence>
<organism evidence="11 12">
    <name type="scientific">Triparma laevis f. longispina</name>
    <dbReference type="NCBI Taxonomy" id="1714387"/>
    <lineage>
        <taxon>Eukaryota</taxon>
        <taxon>Sar</taxon>
        <taxon>Stramenopiles</taxon>
        <taxon>Ochrophyta</taxon>
        <taxon>Bolidophyceae</taxon>
        <taxon>Parmales</taxon>
        <taxon>Triparmaceae</taxon>
        <taxon>Triparma</taxon>
    </lineage>
</organism>
<dbReference type="Gene3D" id="3.40.850.10">
    <property type="entry name" value="Kinesin motor domain"/>
    <property type="match status" value="1"/>
</dbReference>
<protein>
    <recommendedName>
        <fullName evidence="6">Kinesin-like protein</fullName>
    </recommendedName>
</protein>
<comment type="similarity">
    <text evidence="5 6">Belongs to the TRAFAC class myosin-kinesin ATPase superfamily. Kinesin family.</text>
</comment>
<dbReference type="InterPro" id="IPR008984">
    <property type="entry name" value="SMAD_FHA_dom_sf"/>
</dbReference>
<evidence type="ECO:0000256" key="2">
    <source>
        <dbReference type="ARBA" id="ARBA00022840"/>
    </source>
</evidence>
<dbReference type="GO" id="GO:0003777">
    <property type="term" value="F:microtubule motor activity"/>
    <property type="evidence" value="ECO:0007669"/>
    <property type="project" value="InterPro"/>
</dbReference>
<dbReference type="Pfam" id="PF00498">
    <property type="entry name" value="FHA"/>
    <property type="match status" value="1"/>
</dbReference>
<accession>A0A9W7KYA5</accession>
<evidence type="ECO:0000256" key="5">
    <source>
        <dbReference type="PROSITE-ProRule" id="PRU00283"/>
    </source>
</evidence>
<feature type="compositionally biased region" description="Basic residues" evidence="8">
    <location>
        <begin position="957"/>
        <end position="970"/>
    </location>
</feature>
<keyword evidence="2 5" id="KW-0067">ATP-binding</keyword>
<gene>
    <name evidence="11" type="ORF">TrLO_g15197</name>
</gene>
<feature type="domain" description="FHA" evidence="9">
    <location>
        <begin position="492"/>
        <end position="542"/>
    </location>
</feature>
<name>A0A9W7KYA5_9STRA</name>
<feature type="compositionally biased region" description="Low complexity" evidence="8">
    <location>
        <begin position="680"/>
        <end position="694"/>
    </location>
</feature>
<keyword evidence="12" id="KW-1185">Reference proteome</keyword>
<dbReference type="InterPro" id="IPR001752">
    <property type="entry name" value="Kinesin_motor_dom"/>
</dbReference>
<dbReference type="OrthoDB" id="195995at2759"/>
<feature type="compositionally biased region" description="Polar residues" evidence="8">
    <location>
        <begin position="703"/>
        <end position="714"/>
    </location>
</feature>
<dbReference type="PRINTS" id="PR00380">
    <property type="entry name" value="KINESINHEAVY"/>
</dbReference>
<feature type="domain" description="Kinesin motor" evidence="10">
    <location>
        <begin position="6"/>
        <end position="362"/>
    </location>
</feature>
<dbReference type="InterPro" id="IPR036961">
    <property type="entry name" value="Kinesin_motor_dom_sf"/>
</dbReference>
<dbReference type="Pfam" id="PF00225">
    <property type="entry name" value="Kinesin"/>
    <property type="match status" value="1"/>
</dbReference>
<dbReference type="GO" id="GO:0007018">
    <property type="term" value="P:microtubule-based movement"/>
    <property type="evidence" value="ECO:0007669"/>
    <property type="project" value="InterPro"/>
</dbReference>
<dbReference type="Proteomes" id="UP001165122">
    <property type="component" value="Unassembled WGS sequence"/>
</dbReference>
<proteinExistence type="inferred from homology"/>
<feature type="coiled-coil region" evidence="7">
    <location>
        <begin position="374"/>
        <end position="408"/>
    </location>
</feature>
<keyword evidence="6" id="KW-0493">Microtubule</keyword>
<evidence type="ECO:0000256" key="3">
    <source>
        <dbReference type="ARBA" id="ARBA00023054"/>
    </source>
</evidence>
<dbReference type="GO" id="GO:0008017">
    <property type="term" value="F:microtubule binding"/>
    <property type="evidence" value="ECO:0007669"/>
    <property type="project" value="InterPro"/>
</dbReference>
<dbReference type="GO" id="GO:0005874">
    <property type="term" value="C:microtubule"/>
    <property type="evidence" value="ECO:0007669"/>
    <property type="project" value="UniProtKB-KW"/>
</dbReference>
<feature type="region of interest" description="Disordered" evidence="8">
    <location>
        <begin position="744"/>
        <end position="796"/>
    </location>
</feature>
<dbReference type="AlphaFoldDB" id="A0A9W7KYA5"/>
<evidence type="ECO:0000313" key="12">
    <source>
        <dbReference type="Proteomes" id="UP001165122"/>
    </source>
</evidence>
<evidence type="ECO:0000313" key="11">
    <source>
        <dbReference type="EMBL" id="GMI15665.1"/>
    </source>
</evidence>
<dbReference type="SMART" id="SM00240">
    <property type="entry name" value="FHA"/>
    <property type="match status" value="1"/>
</dbReference>
<feature type="region of interest" description="Disordered" evidence="8">
    <location>
        <begin position="679"/>
        <end position="720"/>
    </location>
</feature>
<evidence type="ECO:0000259" key="10">
    <source>
        <dbReference type="PROSITE" id="PS50067"/>
    </source>
</evidence>
<dbReference type="InterPro" id="IPR000253">
    <property type="entry name" value="FHA_dom"/>
</dbReference>
<dbReference type="SUPFAM" id="SSF52540">
    <property type="entry name" value="P-loop containing nucleoside triphosphate hydrolases"/>
    <property type="match status" value="1"/>
</dbReference>
<dbReference type="PROSITE" id="PS50067">
    <property type="entry name" value="KINESIN_MOTOR_2"/>
    <property type="match status" value="1"/>
</dbReference>
<feature type="binding site" evidence="5">
    <location>
        <begin position="105"/>
        <end position="112"/>
    </location>
    <ligand>
        <name>ATP</name>
        <dbReference type="ChEBI" id="CHEBI:30616"/>
    </ligand>
</feature>
<dbReference type="GO" id="GO:0005524">
    <property type="term" value="F:ATP binding"/>
    <property type="evidence" value="ECO:0007669"/>
    <property type="project" value="UniProtKB-UniRule"/>
</dbReference>
<dbReference type="Gene3D" id="2.60.200.20">
    <property type="match status" value="1"/>
</dbReference>
<dbReference type="InterPro" id="IPR027417">
    <property type="entry name" value="P-loop_NTPase"/>
</dbReference>
<evidence type="ECO:0000256" key="8">
    <source>
        <dbReference type="SAM" id="MobiDB-lite"/>
    </source>
</evidence>
<feature type="compositionally biased region" description="Gly residues" evidence="8">
    <location>
        <begin position="766"/>
        <end position="785"/>
    </location>
</feature>
<dbReference type="PROSITE" id="PS00411">
    <property type="entry name" value="KINESIN_MOTOR_1"/>
    <property type="match status" value="1"/>
</dbReference>
<dbReference type="PANTHER" id="PTHR47117">
    <property type="entry name" value="STAR-RELATED LIPID TRANSFER PROTEIN 9"/>
    <property type="match status" value="1"/>
</dbReference>
<dbReference type="PROSITE" id="PS50006">
    <property type="entry name" value="FHA_DOMAIN"/>
    <property type="match status" value="1"/>
</dbReference>
<keyword evidence="3 7" id="KW-0175">Coiled coil</keyword>
<dbReference type="SUPFAM" id="SSF49879">
    <property type="entry name" value="SMAD/FHA domain"/>
    <property type="match status" value="1"/>
</dbReference>
<evidence type="ECO:0000256" key="7">
    <source>
        <dbReference type="SAM" id="Coils"/>
    </source>
</evidence>